<keyword evidence="11" id="KW-1185">Reference proteome</keyword>
<evidence type="ECO:0000256" key="2">
    <source>
        <dbReference type="ARBA" id="ARBA00009077"/>
    </source>
</evidence>
<evidence type="ECO:0000256" key="9">
    <source>
        <dbReference type="RuleBase" id="RU362118"/>
    </source>
</evidence>
<dbReference type="InterPro" id="IPR015422">
    <property type="entry name" value="PyrdxlP-dep_Trfase_small"/>
</dbReference>
<dbReference type="PANTHER" id="PTHR43797">
    <property type="entry name" value="HOMOCYSTEINE/CYSTEINE SYNTHASE"/>
    <property type="match status" value="1"/>
</dbReference>
<dbReference type="EC" id="4.4.1.2" evidence="5"/>
<keyword evidence="3 10" id="KW-0808">Transferase</keyword>
<gene>
    <name evidence="10" type="ORF">AYR53_04055</name>
</gene>
<comment type="catalytic activity">
    <reaction evidence="7">
        <text>L-homocysteine + H2O = 2-oxobutanoate + hydrogen sulfide + NH4(+) + H(+)</text>
        <dbReference type="Rhea" id="RHEA:14501"/>
        <dbReference type="ChEBI" id="CHEBI:15377"/>
        <dbReference type="ChEBI" id="CHEBI:15378"/>
        <dbReference type="ChEBI" id="CHEBI:16763"/>
        <dbReference type="ChEBI" id="CHEBI:28938"/>
        <dbReference type="ChEBI" id="CHEBI:29919"/>
        <dbReference type="ChEBI" id="CHEBI:58199"/>
        <dbReference type="EC" id="4.4.1.2"/>
    </reaction>
    <physiologicalReaction direction="left-to-right" evidence="7">
        <dbReference type="Rhea" id="RHEA:14502"/>
    </physiologicalReaction>
</comment>
<dbReference type="EMBL" id="CP014873">
    <property type="protein sequence ID" value="ANK62011.1"/>
    <property type="molecule type" value="Genomic_DNA"/>
</dbReference>
<evidence type="ECO:0000313" key="11">
    <source>
        <dbReference type="Proteomes" id="UP000078582"/>
    </source>
</evidence>
<dbReference type="GO" id="GO:0019346">
    <property type="term" value="P:transsulfuration"/>
    <property type="evidence" value="ECO:0007669"/>
    <property type="project" value="InterPro"/>
</dbReference>
<reference evidence="10 11" key="1">
    <citation type="submission" date="2016-03" db="EMBL/GenBank/DDBJ databases">
        <title>Pediococcus and Lactobacillus from brewery environment - whole genome sequencing and assembly.</title>
        <authorList>
            <person name="Behr J."/>
            <person name="Geissler A.J."/>
            <person name="Vogel R.F."/>
        </authorList>
    </citation>
    <scope>NUCLEOTIDE SEQUENCE [LARGE SCALE GENOMIC DNA]</scope>
    <source>
        <strain evidence="10 11">TMW 1.1989</strain>
    </source>
</reference>
<dbReference type="GO" id="GO:0047982">
    <property type="term" value="F:homocysteine desulfhydrase activity"/>
    <property type="evidence" value="ECO:0007669"/>
    <property type="project" value="UniProtKB-EC"/>
</dbReference>
<comment type="cofactor">
    <cofactor evidence="1 9">
        <name>pyridoxal 5'-phosphate</name>
        <dbReference type="ChEBI" id="CHEBI:597326"/>
    </cofactor>
</comment>
<dbReference type="InterPro" id="IPR006235">
    <property type="entry name" value="OAc-hSer/O-AcSer_sulfhydrylase"/>
</dbReference>
<dbReference type="GeneID" id="42981413"/>
<dbReference type="AlphaFoldDB" id="A0A192H237"/>
<dbReference type="GO" id="GO:0030170">
    <property type="term" value="F:pyridoxal phosphate binding"/>
    <property type="evidence" value="ECO:0007669"/>
    <property type="project" value="InterPro"/>
</dbReference>
<dbReference type="GO" id="GO:0005737">
    <property type="term" value="C:cytoplasm"/>
    <property type="evidence" value="ECO:0007669"/>
    <property type="project" value="TreeGrafter"/>
</dbReference>
<keyword evidence="4 9" id="KW-0663">Pyridoxal phosphate</keyword>
<evidence type="ECO:0000256" key="7">
    <source>
        <dbReference type="ARBA" id="ARBA00048780"/>
    </source>
</evidence>
<dbReference type="KEGG" id="lbt:AYR52_09785"/>
<dbReference type="InterPro" id="IPR000277">
    <property type="entry name" value="Cys/Met-Metab_PyrdxlP-dep_enz"/>
</dbReference>
<dbReference type="GO" id="GO:0018826">
    <property type="term" value="F:methionine gamma-lyase activity"/>
    <property type="evidence" value="ECO:0007669"/>
    <property type="project" value="UniProtKB-EC"/>
</dbReference>
<dbReference type="OrthoDB" id="9780685at2"/>
<dbReference type="SUPFAM" id="SSF53383">
    <property type="entry name" value="PLP-dependent transferases"/>
    <property type="match status" value="1"/>
</dbReference>
<dbReference type="PIRSF" id="PIRSF001434">
    <property type="entry name" value="CGS"/>
    <property type="match status" value="1"/>
</dbReference>
<dbReference type="FunFam" id="3.40.640.10:FF:000046">
    <property type="entry name" value="Cystathionine gamma-lyase"/>
    <property type="match status" value="1"/>
</dbReference>
<dbReference type="Pfam" id="PF01053">
    <property type="entry name" value="Cys_Met_Meta_PP"/>
    <property type="match status" value="1"/>
</dbReference>
<dbReference type="Gene3D" id="3.90.1150.10">
    <property type="entry name" value="Aspartate Aminotransferase, domain 1"/>
    <property type="match status" value="1"/>
</dbReference>
<dbReference type="GO" id="GO:0004124">
    <property type="term" value="F:cysteine synthase activity"/>
    <property type="evidence" value="ECO:0007669"/>
    <property type="project" value="TreeGrafter"/>
</dbReference>
<sequence>MSEQDYDTLRIHAGYRPKEHLYASSVPIYETAAFGLGDAQTAEEIAAGVKKDRYSYSRVGNPTVKVLEDRIAALEGGIGAVAVSSGMAAISYAILNVAEGGGRIIAPINIYGASLDEFRTLLPKFNINFDFYDEVNDLKRVKQLIRPNTKAIYVESIANPSTEIADIEGLAKIAHAAGIPLIVDNTLPTSYLFRPFTFGADVVVYSSTKGINGHGNAISGLIVDHGQFDWTNGHFPQFTEDEFILTGESQDTSTSFSTKFGANAFIARIKMKYARLFGGTLGPFDAYLALLGLETISERLTKEVHNATAIAQYLQTNSHIEQVYYSGIDKADPLLAKYFPKGIGGILSFKVAGNEEQTKKILDQVKIFNYLPNIGDVRSLIVNPTRVTHREIPKNMLLRQHLTNEVLRLSIGLENVENLISDLDQAITKAFQ</sequence>
<protein>
    <recommendedName>
        <fullName evidence="5">homocysteine desulfhydrase</fullName>
        <ecNumber evidence="5">4.4.1.2</ecNumber>
    </recommendedName>
    <alternativeName>
        <fullName evidence="6">Homocysteine desulfhydrase</fullName>
    </alternativeName>
</protein>
<dbReference type="InterPro" id="IPR015421">
    <property type="entry name" value="PyrdxlP-dep_Trfase_major"/>
</dbReference>
<evidence type="ECO:0000256" key="8">
    <source>
        <dbReference type="ARBA" id="ARBA00052699"/>
    </source>
</evidence>
<evidence type="ECO:0000313" key="10">
    <source>
        <dbReference type="EMBL" id="ANK62011.1"/>
    </source>
</evidence>
<accession>A0A192H237</accession>
<dbReference type="STRING" id="375175.AYR53_04055"/>
<dbReference type="GO" id="GO:0006535">
    <property type="term" value="P:cysteine biosynthetic process from serine"/>
    <property type="evidence" value="ECO:0007669"/>
    <property type="project" value="TreeGrafter"/>
</dbReference>
<evidence type="ECO:0000256" key="4">
    <source>
        <dbReference type="ARBA" id="ARBA00022898"/>
    </source>
</evidence>
<dbReference type="RefSeq" id="WP_068225834.1">
    <property type="nucleotide sequence ID" value="NZ_CP014623.1"/>
</dbReference>
<organism evidence="10 11">
    <name type="scientific">Loigolactobacillus backii</name>
    <dbReference type="NCBI Taxonomy" id="375175"/>
    <lineage>
        <taxon>Bacteria</taxon>
        <taxon>Bacillati</taxon>
        <taxon>Bacillota</taxon>
        <taxon>Bacilli</taxon>
        <taxon>Lactobacillales</taxon>
        <taxon>Lactobacillaceae</taxon>
        <taxon>Loigolactobacillus</taxon>
    </lineage>
</organism>
<comment type="similarity">
    <text evidence="2 9">Belongs to the trans-sulfuration enzymes family.</text>
</comment>
<dbReference type="PANTHER" id="PTHR43797:SF2">
    <property type="entry name" value="HOMOCYSTEINE_CYSTEINE SYNTHASE"/>
    <property type="match status" value="1"/>
</dbReference>
<evidence type="ECO:0000256" key="5">
    <source>
        <dbReference type="ARBA" id="ARBA00047175"/>
    </source>
</evidence>
<name>A0A192H237_9LACO</name>
<dbReference type="Gene3D" id="3.40.640.10">
    <property type="entry name" value="Type I PLP-dependent aspartate aminotransferase-like (Major domain)"/>
    <property type="match status" value="1"/>
</dbReference>
<evidence type="ECO:0000256" key="6">
    <source>
        <dbReference type="ARBA" id="ARBA00047199"/>
    </source>
</evidence>
<proteinExistence type="inferred from homology"/>
<dbReference type="InterPro" id="IPR015424">
    <property type="entry name" value="PyrdxlP-dep_Trfase"/>
</dbReference>
<dbReference type="GO" id="GO:0003961">
    <property type="term" value="F:O-acetylhomoserine aminocarboxypropyltransferase activity"/>
    <property type="evidence" value="ECO:0007669"/>
    <property type="project" value="TreeGrafter"/>
</dbReference>
<dbReference type="Proteomes" id="UP000078582">
    <property type="component" value="Chromosome"/>
</dbReference>
<dbReference type="GO" id="GO:0071269">
    <property type="term" value="P:L-homocysteine biosynthetic process"/>
    <property type="evidence" value="ECO:0007669"/>
    <property type="project" value="TreeGrafter"/>
</dbReference>
<evidence type="ECO:0000256" key="1">
    <source>
        <dbReference type="ARBA" id="ARBA00001933"/>
    </source>
</evidence>
<evidence type="ECO:0000256" key="3">
    <source>
        <dbReference type="ARBA" id="ARBA00022679"/>
    </source>
</evidence>
<comment type="catalytic activity">
    <reaction evidence="8">
        <text>L-methionine + H2O = methanethiol + 2-oxobutanoate + NH4(+)</text>
        <dbReference type="Rhea" id="RHEA:23800"/>
        <dbReference type="ChEBI" id="CHEBI:15377"/>
        <dbReference type="ChEBI" id="CHEBI:16007"/>
        <dbReference type="ChEBI" id="CHEBI:16763"/>
        <dbReference type="ChEBI" id="CHEBI:28938"/>
        <dbReference type="ChEBI" id="CHEBI:57844"/>
        <dbReference type="EC" id="4.4.1.11"/>
    </reaction>
    <physiologicalReaction direction="left-to-right" evidence="8">
        <dbReference type="Rhea" id="RHEA:23801"/>
    </physiologicalReaction>
</comment>